<gene>
    <name evidence="2" type="ORF">ACFPN5_16845</name>
</gene>
<dbReference type="Gene3D" id="3.10.590.10">
    <property type="entry name" value="ph1033 like domains"/>
    <property type="match status" value="1"/>
</dbReference>
<dbReference type="PANTHER" id="PTHR14087">
    <property type="entry name" value="THYMOCYTE NUCLEAR PROTEIN 1"/>
    <property type="match status" value="1"/>
</dbReference>
<dbReference type="SUPFAM" id="SSF88697">
    <property type="entry name" value="PUA domain-like"/>
    <property type="match status" value="1"/>
</dbReference>
<dbReference type="InterPro" id="IPR015947">
    <property type="entry name" value="PUA-like_sf"/>
</dbReference>
<reference evidence="3" key="1">
    <citation type="journal article" date="2019" name="Int. J. Syst. Evol. Microbiol.">
        <title>The Global Catalogue of Microorganisms (GCM) 10K type strain sequencing project: providing services to taxonomists for standard genome sequencing and annotation.</title>
        <authorList>
            <consortium name="The Broad Institute Genomics Platform"/>
            <consortium name="The Broad Institute Genome Sequencing Center for Infectious Disease"/>
            <person name="Wu L."/>
            <person name="Ma J."/>
        </authorList>
    </citation>
    <scope>NUCLEOTIDE SEQUENCE [LARGE SCALE GENOMIC DNA]</scope>
    <source>
        <strain evidence="3">KACC 12649</strain>
    </source>
</reference>
<name>A0ABW0L6K9_9BURK</name>
<evidence type="ECO:0000313" key="3">
    <source>
        <dbReference type="Proteomes" id="UP001596050"/>
    </source>
</evidence>
<evidence type="ECO:0000259" key="1">
    <source>
        <dbReference type="Pfam" id="PF01878"/>
    </source>
</evidence>
<dbReference type="Pfam" id="PF01878">
    <property type="entry name" value="EVE"/>
    <property type="match status" value="1"/>
</dbReference>
<dbReference type="InterPro" id="IPR047197">
    <property type="entry name" value="THYN1-like_EVE"/>
</dbReference>
<dbReference type="RefSeq" id="WP_379784933.1">
    <property type="nucleotide sequence ID" value="NZ_JBHSMU010000015.1"/>
</dbReference>
<dbReference type="Proteomes" id="UP001596050">
    <property type="component" value="Unassembled WGS sequence"/>
</dbReference>
<organism evidence="2 3">
    <name type="scientific">Massilia niabensis</name>
    <dbReference type="NCBI Taxonomy" id="544910"/>
    <lineage>
        <taxon>Bacteria</taxon>
        <taxon>Pseudomonadati</taxon>
        <taxon>Pseudomonadota</taxon>
        <taxon>Betaproteobacteria</taxon>
        <taxon>Burkholderiales</taxon>
        <taxon>Oxalobacteraceae</taxon>
        <taxon>Telluria group</taxon>
        <taxon>Massilia</taxon>
    </lineage>
</organism>
<dbReference type="CDD" id="cd21133">
    <property type="entry name" value="EVE"/>
    <property type="match status" value="1"/>
</dbReference>
<dbReference type="InterPro" id="IPR002740">
    <property type="entry name" value="EVE_domain"/>
</dbReference>
<sequence length="155" mass="17227">MRYWLLKSEPDDISIEDLAGAPQQALAWTGIRNYQARNFLRDAASVGDLAFFYHSSCADIGIAGIVEIVSTPYPDPTQFDPGSRYFDPKATAEQPRWVSVDIRFVQQGGFVPLATLKAHPELEGMPLLAKGSRLSVSPVERAQWEFIRALMAETP</sequence>
<comment type="caution">
    <text evidence="2">The sequence shown here is derived from an EMBL/GenBank/DDBJ whole genome shotgun (WGS) entry which is preliminary data.</text>
</comment>
<feature type="domain" description="EVE" evidence="1">
    <location>
        <begin position="2"/>
        <end position="149"/>
    </location>
</feature>
<dbReference type="PANTHER" id="PTHR14087:SF7">
    <property type="entry name" value="THYMOCYTE NUCLEAR PROTEIN 1"/>
    <property type="match status" value="1"/>
</dbReference>
<evidence type="ECO:0000313" key="2">
    <source>
        <dbReference type="EMBL" id="MFC5461480.1"/>
    </source>
</evidence>
<proteinExistence type="predicted"/>
<keyword evidence="3" id="KW-1185">Reference proteome</keyword>
<accession>A0ABW0L6K9</accession>
<dbReference type="EMBL" id="JBHSMU010000015">
    <property type="protein sequence ID" value="MFC5461480.1"/>
    <property type="molecule type" value="Genomic_DNA"/>
</dbReference>
<dbReference type="InterPro" id="IPR052181">
    <property type="entry name" value="5hmC_binding"/>
</dbReference>
<protein>
    <submittedName>
        <fullName evidence="2">EVE domain-containing protein</fullName>
    </submittedName>
</protein>